<evidence type="ECO:0000256" key="1">
    <source>
        <dbReference type="ARBA" id="ARBA00009570"/>
    </source>
</evidence>
<dbReference type="InterPro" id="IPR000391">
    <property type="entry name" value="Rng_hydr_dOase-bsu"/>
</dbReference>
<comment type="similarity">
    <text evidence="1">Belongs to the bacterial ring-hydroxylating dioxygenase beta subunit family.</text>
</comment>
<dbReference type="EMBL" id="BAAAEN010000045">
    <property type="protein sequence ID" value="GAA0533440.1"/>
    <property type="molecule type" value="Genomic_DNA"/>
</dbReference>
<keyword evidence="4" id="KW-1185">Reference proteome</keyword>
<name>A0ABP3N5I9_9BURK</name>
<dbReference type="SUPFAM" id="SSF54427">
    <property type="entry name" value="NTF2-like"/>
    <property type="match status" value="1"/>
</dbReference>
<dbReference type="CDD" id="cd00667">
    <property type="entry name" value="ring_hydroxylating_dioxygenases_beta"/>
    <property type="match status" value="1"/>
</dbReference>
<dbReference type="RefSeq" id="WP_338616855.1">
    <property type="nucleotide sequence ID" value="NZ_BAAAEN010000045.1"/>
</dbReference>
<dbReference type="InterPro" id="IPR032710">
    <property type="entry name" value="NTF2-like_dom_sf"/>
</dbReference>
<organism evidence="3 4">
    <name type="scientific">Pigmentiphaga daeguensis</name>
    <dbReference type="NCBI Taxonomy" id="414049"/>
    <lineage>
        <taxon>Bacteria</taxon>
        <taxon>Pseudomonadati</taxon>
        <taxon>Pseudomonadota</taxon>
        <taxon>Betaproteobacteria</taxon>
        <taxon>Burkholderiales</taxon>
        <taxon>Alcaligenaceae</taxon>
        <taxon>Pigmentiphaga</taxon>
    </lineage>
</organism>
<comment type="caution">
    <text evidence="3">The sequence shown here is derived from an EMBL/GenBank/DDBJ whole genome shotgun (WGS) entry which is preliminary data.</text>
</comment>
<accession>A0ABP3N5I9</accession>
<keyword evidence="3" id="KW-0223">Dioxygenase</keyword>
<evidence type="ECO:0000256" key="2">
    <source>
        <dbReference type="ARBA" id="ARBA00023002"/>
    </source>
</evidence>
<dbReference type="Proteomes" id="UP001501706">
    <property type="component" value="Unassembled WGS sequence"/>
</dbReference>
<dbReference type="GO" id="GO:0051213">
    <property type="term" value="F:dioxygenase activity"/>
    <property type="evidence" value="ECO:0007669"/>
    <property type="project" value="UniProtKB-KW"/>
</dbReference>
<dbReference type="PANTHER" id="PTHR41534">
    <property type="entry name" value="BLR3401 PROTEIN"/>
    <property type="match status" value="1"/>
</dbReference>
<reference evidence="4" key="1">
    <citation type="journal article" date="2019" name="Int. J. Syst. Evol. Microbiol.">
        <title>The Global Catalogue of Microorganisms (GCM) 10K type strain sequencing project: providing services to taxonomists for standard genome sequencing and annotation.</title>
        <authorList>
            <consortium name="The Broad Institute Genomics Platform"/>
            <consortium name="The Broad Institute Genome Sequencing Center for Infectious Disease"/>
            <person name="Wu L."/>
            <person name="Ma J."/>
        </authorList>
    </citation>
    <scope>NUCLEOTIDE SEQUENCE [LARGE SCALE GENOMIC DNA]</scope>
    <source>
        <strain evidence="4">JCM 14330</strain>
    </source>
</reference>
<protein>
    <submittedName>
        <fullName evidence="3">Aromatic-ring-hydroxylating dioxygenase subunit beta</fullName>
    </submittedName>
</protein>
<dbReference type="PANTHER" id="PTHR41534:SF1">
    <property type="entry name" value="BLR3401 PROTEIN"/>
    <property type="match status" value="1"/>
</dbReference>
<keyword evidence="2" id="KW-0560">Oxidoreductase</keyword>
<dbReference type="Gene3D" id="3.10.450.50">
    <property type="match status" value="1"/>
</dbReference>
<proteinExistence type="inferred from homology"/>
<sequence length="160" mass="18726">MNVSNATREALAEFIYEEARLLDEKRLDQWQDLFTSDGVYWIPLGCDQQDPVDHASITYEDRLLLKLRIDRLQQPRAYSQQPASRCLHVLQLPRLEGADGRMYRMRTPMIYCEARGDEQWTYAAVARHELVPHEDTFRIRLKRVDLLNGDAPLPAIQLFP</sequence>
<evidence type="ECO:0000313" key="4">
    <source>
        <dbReference type="Proteomes" id="UP001501706"/>
    </source>
</evidence>
<gene>
    <name evidence="3" type="ORF">GCM10009097_58330</name>
</gene>
<evidence type="ECO:0000313" key="3">
    <source>
        <dbReference type="EMBL" id="GAA0533440.1"/>
    </source>
</evidence>
<dbReference type="Pfam" id="PF00866">
    <property type="entry name" value="Ring_hydroxyl_B"/>
    <property type="match status" value="1"/>
</dbReference>